<feature type="domain" description="KA1" evidence="20">
    <location>
        <begin position="577"/>
        <end position="626"/>
    </location>
</feature>
<dbReference type="InterPro" id="IPR001772">
    <property type="entry name" value="KA1_dom"/>
</dbReference>
<evidence type="ECO:0000256" key="5">
    <source>
        <dbReference type="ARBA" id="ARBA00022475"/>
    </source>
</evidence>
<keyword evidence="11" id="KW-0418">Kinase</keyword>
<organism evidence="21 22">
    <name type="scientific">Buteo japonicus</name>
    <dbReference type="NCBI Taxonomy" id="224669"/>
    <lineage>
        <taxon>Eukaryota</taxon>
        <taxon>Metazoa</taxon>
        <taxon>Chordata</taxon>
        <taxon>Craniata</taxon>
        <taxon>Vertebrata</taxon>
        <taxon>Euteleostomi</taxon>
        <taxon>Archelosauria</taxon>
        <taxon>Archosauria</taxon>
        <taxon>Dinosauria</taxon>
        <taxon>Saurischia</taxon>
        <taxon>Theropoda</taxon>
        <taxon>Coelurosauria</taxon>
        <taxon>Aves</taxon>
        <taxon>Neognathae</taxon>
        <taxon>Neoaves</taxon>
        <taxon>Telluraves</taxon>
        <taxon>Accipitrimorphae</taxon>
        <taxon>Accipitriformes</taxon>
        <taxon>Accipitridae</taxon>
        <taxon>Accipitrinae</taxon>
        <taxon>Buteo</taxon>
    </lineage>
</organism>
<dbReference type="InterPro" id="IPR017441">
    <property type="entry name" value="Protein_kinase_ATP_BS"/>
</dbReference>
<evidence type="ECO:0000256" key="13">
    <source>
        <dbReference type="ARBA" id="ARBA00023121"/>
    </source>
</evidence>
<evidence type="ECO:0000256" key="10">
    <source>
        <dbReference type="ARBA" id="ARBA00022741"/>
    </source>
</evidence>
<evidence type="ECO:0000256" key="18">
    <source>
        <dbReference type="PROSITE-ProRule" id="PRU10141"/>
    </source>
</evidence>
<dbReference type="SUPFAM" id="SSF103243">
    <property type="entry name" value="KA1-like"/>
    <property type="match status" value="1"/>
</dbReference>
<keyword evidence="10 18" id="KW-0547">Nucleotide-binding</keyword>
<dbReference type="SMART" id="SM00220">
    <property type="entry name" value="S_TKc"/>
    <property type="match status" value="1"/>
</dbReference>
<feature type="binding site" evidence="18">
    <location>
        <position position="42"/>
    </location>
    <ligand>
        <name>ATP</name>
        <dbReference type="ChEBI" id="CHEBI:30616"/>
    </ligand>
</feature>
<dbReference type="InterPro" id="IPR034673">
    <property type="entry name" value="MELK"/>
</dbReference>
<evidence type="ECO:0000256" key="8">
    <source>
        <dbReference type="ARBA" id="ARBA00022679"/>
    </source>
</evidence>
<dbReference type="AlphaFoldDB" id="A0A8C0BKQ0"/>
<comment type="catalytic activity">
    <reaction evidence="16">
        <text>L-threonyl-[protein] + ATP = O-phospho-L-threonyl-[protein] + ADP + H(+)</text>
        <dbReference type="Rhea" id="RHEA:46608"/>
        <dbReference type="Rhea" id="RHEA-COMP:11060"/>
        <dbReference type="Rhea" id="RHEA-COMP:11605"/>
        <dbReference type="ChEBI" id="CHEBI:15378"/>
        <dbReference type="ChEBI" id="CHEBI:30013"/>
        <dbReference type="ChEBI" id="CHEBI:30616"/>
        <dbReference type="ChEBI" id="CHEBI:61977"/>
        <dbReference type="ChEBI" id="CHEBI:456216"/>
        <dbReference type="EC" id="2.7.11.1"/>
    </reaction>
</comment>
<dbReference type="GO" id="GO:0005886">
    <property type="term" value="C:plasma membrane"/>
    <property type="evidence" value="ECO:0007669"/>
    <property type="project" value="UniProtKB-SubCell"/>
</dbReference>
<keyword evidence="6" id="KW-0723">Serine/threonine-protein kinase</keyword>
<dbReference type="PANTHER" id="PTHR24346:SF30">
    <property type="entry name" value="MATERNAL EMBRYONIC LEUCINE ZIPPER KINASE"/>
    <property type="match status" value="1"/>
</dbReference>
<keyword evidence="22" id="KW-1185">Reference proteome</keyword>
<evidence type="ECO:0000259" key="19">
    <source>
        <dbReference type="PROSITE" id="PS50011"/>
    </source>
</evidence>
<comment type="subcellular location">
    <subcellularLocation>
        <location evidence="1">Cell membrane</location>
        <topology evidence="1">Peripheral membrane protein</topology>
    </subcellularLocation>
</comment>
<dbReference type="EC" id="2.7.11.1" evidence="3"/>
<keyword evidence="5" id="KW-1003">Cell membrane</keyword>
<dbReference type="Gene3D" id="3.30.310.80">
    <property type="entry name" value="Kinase associated domain 1, KA1"/>
    <property type="match status" value="1"/>
</dbReference>
<dbReference type="InterPro" id="IPR008271">
    <property type="entry name" value="Ser/Thr_kinase_AS"/>
</dbReference>
<dbReference type="CDD" id="cd14078">
    <property type="entry name" value="STKc_MELK"/>
    <property type="match status" value="1"/>
</dbReference>
<evidence type="ECO:0000256" key="7">
    <source>
        <dbReference type="ARBA" id="ARBA00022553"/>
    </source>
</evidence>
<evidence type="ECO:0000313" key="22">
    <source>
        <dbReference type="Proteomes" id="UP000694555"/>
    </source>
</evidence>
<comment type="similarity">
    <text evidence="2">Belongs to the protein kinase superfamily. CAMK Ser/Thr protein kinase family. SNF1 subfamily.</text>
</comment>
<evidence type="ECO:0000256" key="3">
    <source>
        <dbReference type="ARBA" id="ARBA00012513"/>
    </source>
</evidence>
<reference evidence="21" key="2">
    <citation type="submission" date="2025-09" db="UniProtKB">
        <authorList>
            <consortium name="Ensembl"/>
        </authorList>
    </citation>
    <scope>IDENTIFICATION</scope>
</reference>
<dbReference type="Ensembl" id="ENSBJAT00000018761.1">
    <property type="protein sequence ID" value="ENSBJAP00000018254.1"/>
    <property type="gene ID" value="ENSBJAG00000011573.1"/>
</dbReference>
<dbReference type="SUPFAM" id="SSF56112">
    <property type="entry name" value="Protein kinase-like (PK-like)"/>
    <property type="match status" value="1"/>
</dbReference>
<evidence type="ECO:0000256" key="17">
    <source>
        <dbReference type="ARBA" id="ARBA00048679"/>
    </source>
</evidence>
<evidence type="ECO:0000259" key="20">
    <source>
        <dbReference type="PROSITE" id="PS50032"/>
    </source>
</evidence>
<dbReference type="PROSITE" id="PS00108">
    <property type="entry name" value="PROTEIN_KINASE_ST"/>
    <property type="match status" value="1"/>
</dbReference>
<dbReference type="PANTHER" id="PTHR24346">
    <property type="entry name" value="MAP/MICROTUBULE AFFINITY-REGULATING KINASE"/>
    <property type="match status" value="1"/>
</dbReference>
<dbReference type="InterPro" id="IPR028375">
    <property type="entry name" value="KA1/Ssp2_C"/>
</dbReference>
<dbReference type="Gene3D" id="1.10.510.10">
    <property type="entry name" value="Transferase(Phosphotransferase) domain 1"/>
    <property type="match status" value="1"/>
</dbReference>
<reference evidence="21" key="1">
    <citation type="submission" date="2025-08" db="UniProtKB">
        <authorList>
            <consortium name="Ensembl"/>
        </authorList>
    </citation>
    <scope>IDENTIFICATION</scope>
</reference>
<accession>A0A8C0BKQ0</accession>
<dbReference type="PROSITE" id="PS00107">
    <property type="entry name" value="PROTEIN_KINASE_ATP"/>
    <property type="match status" value="1"/>
</dbReference>
<evidence type="ECO:0000256" key="12">
    <source>
        <dbReference type="ARBA" id="ARBA00022840"/>
    </source>
</evidence>
<proteinExistence type="inferred from homology"/>
<name>A0A8C0BKQ0_9AVES</name>
<keyword evidence="15" id="KW-0131">Cell cycle</keyword>
<dbReference type="GO" id="GO:0005524">
    <property type="term" value="F:ATP binding"/>
    <property type="evidence" value="ECO:0007669"/>
    <property type="project" value="UniProtKB-UniRule"/>
</dbReference>
<evidence type="ECO:0000313" key="21">
    <source>
        <dbReference type="Ensembl" id="ENSBJAP00000018254.1"/>
    </source>
</evidence>
<dbReference type="GO" id="GO:0006915">
    <property type="term" value="P:apoptotic process"/>
    <property type="evidence" value="ECO:0007669"/>
    <property type="project" value="UniProtKB-KW"/>
</dbReference>
<dbReference type="CDD" id="cd12198">
    <property type="entry name" value="MELK_C"/>
    <property type="match status" value="1"/>
</dbReference>
<keyword evidence="9" id="KW-0053">Apoptosis</keyword>
<evidence type="ECO:0000256" key="15">
    <source>
        <dbReference type="ARBA" id="ARBA00023306"/>
    </source>
</evidence>
<keyword evidence="12 18" id="KW-0067">ATP-binding</keyword>
<comment type="catalytic activity">
    <reaction evidence="17">
        <text>L-seryl-[protein] + ATP = O-phospho-L-seryl-[protein] + ADP + H(+)</text>
        <dbReference type="Rhea" id="RHEA:17989"/>
        <dbReference type="Rhea" id="RHEA-COMP:9863"/>
        <dbReference type="Rhea" id="RHEA-COMP:11604"/>
        <dbReference type="ChEBI" id="CHEBI:15378"/>
        <dbReference type="ChEBI" id="CHEBI:29999"/>
        <dbReference type="ChEBI" id="CHEBI:30616"/>
        <dbReference type="ChEBI" id="CHEBI:83421"/>
        <dbReference type="ChEBI" id="CHEBI:456216"/>
        <dbReference type="EC" id="2.7.11.1"/>
    </reaction>
</comment>
<dbReference type="InterPro" id="IPR000719">
    <property type="entry name" value="Prot_kinase_dom"/>
</dbReference>
<dbReference type="PROSITE" id="PS50011">
    <property type="entry name" value="PROTEIN_KINASE_DOM"/>
    <property type="match status" value="1"/>
</dbReference>
<evidence type="ECO:0000256" key="9">
    <source>
        <dbReference type="ARBA" id="ARBA00022703"/>
    </source>
</evidence>
<feature type="domain" description="Protein kinase" evidence="19">
    <location>
        <begin position="13"/>
        <end position="265"/>
    </location>
</feature>
<dbReference type="Pfam" id="PF02149">
    <property type="entry name" value="KA1"/>
    <property type="match status" value="1"/>
</dbReference>
<dbReference type="Pfam" id="PF21594">
    <property type="entry name" value="UBA_MELK"/>
    <property type="match status" value="1"/>
</dbReference>
<dbReference type="GO" id="GO:0008289">
    <property type="term" value="F:lipid binding"/>
    <property type="evidence" value="ECO:0007669"/>
    <property type="project" value="UniProtKB-KW"/>
</dbReference>
<evidence type="ECO:0000256" key="16">
    <source>
        <dbReference type="ARBA" id="ARBA00047899"/>
    </source>
</evidence>
<evidence type="ECO:0000256" key="11">
    <source>
        <dbReference type="ARBA" id="ARBA00022777"/>
    </source>
</evidence>
<dbReference type="PROSITE" id="PS50032">
    <property type="entry name" value="KA1"/>
    <property type="match status" value="1"/>
</dbReference>
<dbReference type="CDD" id="cd14341">
    <property type="entry name" value="UBA_MELK"/>
    <property type="match status" value="1"/>
</dbReference>
<dbReference type="InterPro" id="IPR011009">
    <property type="entry name" value="Kinase-like_dom_sf"/>
</dbReference>
<dbReference type="Proteomes" id="UP000694555">
    <property type="component" value="Unplaced"/>
</dbReference>
<dbReference type="Pfam" id="PF00069">
    <property type="entry name" value="Pkinase"/>
    <property type="match status" value="1"/>
</dbReference>
<sequence length="626" mass="71221">MSADDYEEILKYYELHETIGTGGFAKVKLARHLLTAEKVAIKIMDKAALGDDLPRVKIEIDAMKNLSHQHICRLYQVIETSKKIFMVLEYCPGGELFDYIISKDRLSEEEARVFFRQIVSAIAYVHSQGYAHRDLKPENLLIDKEHNLKLIDFGLCAKPKGGLDYHLNTCCGSPAYAAPELIQGKAYIGSEADIWSMGVLLYALLCGFLPFDDDNVMVIYKKIMRGKYSIPKWLSPGSTLLLNQMLQVDPKKRITVRDLLSHPWLVQGYSDAVQWQSKYPLGHIDEDCVTELSVFHKQSRESILELISEWKYDQMSATYFLLQSKKARGKHVCLRVPCLTGHASTTQSAGLKVSFQIQQDNMQIKMLHSRHDAQLDDTEFTLSTPVTRKVASKKHENKENVDTESALRNEMPFALPAPKTPFAKNRIEAQVQTIPFQTPGFQGTLNSQFTNVSPIKKPTNPANTDELTAVEVLPEKRCHSVELDLNLAHMDSNQKKRKAKIFGSIERGLDKVITMLTPSKKRRFTRDCPRKLKAHCNVTTIQRLNPDELLNEVIAVLSKKHVEYVQKGYTLKCQTQSNFGKVTVAFELEVCRLSKSEEVGIRRQRLKGDTWLYKRLIEDVLSSCQV</sequence>
<dbReference type="FunFam" id="1.10.510.10:FF:000901">
    <property type="entry name" value="Maternal embryonic leucine zipper kinase"/>
    <property type="match status" value="1"/>
</dbReference>
<dbReference type="GO" id="GO:0005737">
    <property type="term" value="C:cytoplasm"/>
    <property type="evidence" value="ECO:0007669"/>
    <property type="project" value="TreeGrafter"/>
</dbReference>
<keyword evidence="13" id="KW-0446">Lipid-binding</keyword>
<evidence type="ECO:0000256" key="1">
    <source>
        <dbReference type="ARBA" id="ARBA00004202"/>
    </source>
</evidence>
<keyword evidence="7" id="KW-0597">Phosphoprotein</keyword>
<dbReference type="FunFam" id="3.30.310.80:FF:000011">
    <property type="entry name" value="Non-specific serine/threonine protein kinase"/>
    <property type="match status" value="1"/>
</dbReference>
<protein>
    <recommendedName>
        <fullName evidence="4">Maternal embryonic leucine zipper kinase</fullName>
        <ecNumber evidence="3">2.7.11.1</ecNumber>
    </recommendedName>
</protein>
<dbReference type="InterPro" id="IPR048637">
    <property type="entry name" value="MELK_UBA"/>
</dbReference>
<keyword evidence="14" id="KW-0472">Membrane</keyword>
<dbReference type="GO" id="GO:0035556">
    <property type="term" value="P:intracellular signal transduction"/>
    <property type="evidence" value="ECO:0007669"/>
    <property type="project" value="TreeGrafter"/>
</dbReference>
<keyword evidence="8" id="KW-0808">Transferase</keyword>
<dbReference type="GO" id="GO:0004674">
    <property type="term" value="F:protein serine/threonine kinase activity"/>
    <property type="evidence" value="ECO:0007669"/>
    <property type="project" value="UniProtKB-KW"/>
</dbReference>
<evidence type="ECO:0000256" key="4">
    <source>
        <dbReference type="ARBA" id="ARBA00017168"/>
    </source>
</evidence>
<evidence type="ECO:0000256" key="6">
    <source>
        <dbReference type="ARBA" id="ARBA00022527"/>
    </source>
</evidence>
<evidence type="ECO:0000256" key="2">
    <source>
        <dbReference type="ARBA" id="ARBA00006234"/>
    </source>
</evidence>
<evidence type="ECO:0000256" key="14">
    <source>
        <dbReference type="ARBA" id="ARBA00023136"/>
    </source>
</evidence>
<dbReference type="FunFam" id="3.30.200.20:FF:000003">
    <property type="entry name" value="Non-specific serine/threonine protein kinase"/>
    <property type="match status" value="1"/>
</dbReference>